<dbReference type="Proteomes" id="UP000054279">
    <property type="component" value="Unassembled WGS sequence"/>
</dbReference>
<evidence type="ECO:0000313" key="1">
    <source>
        <dbReference type="EMBL" id="KIJ29684.1"/>
    </source>
</evidence>
<keyword evidence="2" id="KW-1185">Reference proteome</keyword>
<name>A0A0C9U5W4_SPHS4</name>
<dbReference type="HOGENOM" id="CLU_2832843_0_0_1"/>
<sequence>MSFSAPWSVSLREDERVKAATEIAMAEMTPSTKEVVDNMRAQIRDIVERRSTWDNVY</sequence>
<evidence type="ECO:0000313" key="2">
    <source>
        <dbReference type="Proteomes" id="UP000054279"/>
    </source>
</evidence>
<proteinExistence type="predicted"/>
<reference evidence="1 2" key="1">
    <citation type="submission" date="2014-06" db="EMBL/GenBank/DDBJ databases">
        <title>Evolutionary Origins and Diversification of the Mycorrhizal Mutualists.</title>
        <authorList>
            <consortium name="DOE Joint Genome Institute"/>
            <consortium name="Mycorrhizal Genomics Consortium"/>
            <person name="Kohler A."/>
            <person name="Kuo A."/>
            <person name="Nagy L.G."/>
            <person name="Floudas D."/>
            <person name="Copeland A."/>
            <person name="Barry K.W."/>
            <person name="Cichocki N."/>
            <person name="Veneault-Fourrey C."/>
            <person name="LaButti K."/>
            <person name="Lindquist E.A."/>
            <person name="Lipzen A."/>
            <person name="Lundell T."/>
            <person name="Morin E."/>
            <person name="Murat C."/>
            <person name="Riley R."/>
            <person name="Ohm R."/>
            <person name="Sun H."/>
            <person name="Tunlid A."/>
            <person name="Henrissat B."/>
            <person name="Grigoriev I.V."/>
            <person name="Hibbett D.S."/>
            <person name="Martin F."/>
        </authorList>
    </citation>
    <scope>NUCLEOTIDE SEQUENCE [LARGE SCALE GENOMIC DNA]</scope>
    <source>
        <strain evidence="1 2">SS14</strain>
    </source>
</reference>
<organism evidence="1 2">
    <name type="scientific">Sphaerobolus stellatus (strain SS14)</name>
    <dbReference type="NCBI Taxonomy" id="990650"/>
    <lineage>
        <taxon>Eukaryota</taxon>
        <taxon>Fungi</taxon>
        <taxon>Dikarya</taxon>
        <taxon>Basidiomycota</taxon>
        <taxon>Agaricomycotina</taxon>
        <taxon>Agaricomycetes</taxon>
        <taxon>Phallomycetidae</taxon>
        <taxon>Geastrales</taxon>
        <taxon>Sphaerobolaceae</taxon>
        <taxon>Sphaerobolus</taxon>
    </lineage>
</organism>
<gene>
    <name evidence="1" type="ORF">M422DRAFT_36889</name>
</gene>
<protein>
    <submittedName>
        <fullName evidence="1">Uncharacterized protein</fullName>
    </submittedName>
</protein>
<accession>A0A0C9U5W4</accession>
<dbReference type="AlphaFoldDB" id="A0A0C9U5W4"/>
<dbReference type="EMBL" id="KN837278">
    <property type="protein sequence ID" value="KIJ29684.1"/>
    <property type="molecule type" value="Genomic_DNA"/>
</dbReference>